<dbReference type="AlphaFoldDB" id="A0AAV1D5F2"/>
<evidence type="ECO:0000313" key="4">
    <source>
        <dbReference type="EMBL" id="CAI9102546.1"/>
    </source>
</evidence>
<feature type="compositionally biased region" description="Low complexity" evidence="1">
    <location>
        <begin position="14"/>
        <end position="32"/>
    </location>
</feature>
<accession>A0AAV1D5F2</accession>
<protein>
    <submittedName>
        <fullName evidence="4">OLC1v1000831C1</fullName>
    </submittedName>
</protein>
<feature type="domain" description="DUF668" evidence="2">
    <location>
        <begin position="363"/>
        <end position="447"/>
    </location>
</feature>
<dbReference type="InterPro" id="IPR021864">
    <property type="entry name" value="DUF3475"/>
</dbReference>
<dbReference type="Proteomes" id="UP001161247">
    <property type="component" value="Chromosome 4"/>
</dbReference>
<feature type="domain" description="DUF3475" evidence="3">
    <location>
        <begin position="143"/>
        <end position="199"/>
    </location>
</feature>
<dbReference type="InterPro" id="IPR007700">
    <property type="entry name" value="DUF668"/>
</dbReference>
<evidence type="ECO:0000259" key="2">
    <source>
        <dbReference type="Pfam" id="PF05003"/>
    </source>
</evidence>
<gene>
    <name evidence="4" type="ORF">OLC1_LOCUS11879</name>
</gene>
<dbReference type="InterPro" id="IPR045021">
    <property type="entry name" value="PSI1/2/3"/>
</dbReference>
<dbReference type="Pfam" id="PF05003">
    <property type="entry name" value="DUF668"/>
    <property type="match status" value="1"/>
</dbReference>
<feature type="compositionally biased region" description="Basic and acidic residues" evidence="1">
    <location>
        <begin position="570"/>
        <end position="581"/>
    </location>
</feature>
<dbReference type="PANTHER" id="PTHR31730">
    <property type="entry name" value="OS01G0873900 PROTEIN"/>
    <property type="match status" value="1"/>
</dbReference>
<dbReference type="PANTHER" id="PTHR31730:SF2">
    <property type="entry name" value="PROTEIN PSK SIMULATOR 3"/>
    <property type="match status" value="1"/>
</dbReference>
<sequence length="581" mass="64602">MGGQSSKSSRKYRNPYANANTNSNSNSYLNQSKVYSERQAQQTPAPTQSTVEKKPQSHQQEELEDLSSAGLRGGGGYGSSDDEFYDGIPRFRRSSSQKSRSRRAKVSEKAADIFDSLGNSMANLNPGSGFVSRGAAKSNELSILAFEVANTIVKGANILQSLSRKSIRLLKEGVLPSEGVQKLVSTDTDELLTIVAADKREELRIFAAEVVRFGNRCKDPQWHNLDIFFKKHSREPQKLTWEEAEFTMHELMILVQNTAELYQELHALDRLKQEYQHKRLEACISSSLSKGNTPASLATELKTQTKLVKSLKKKSLWSRSLEEVMGKLVDTVLFLNQEINNVFKNSVDNSTPVVQLVGSERKLGPSGLALHYANIILLIDSIVARSSSLPQHARETLYQNLPPSLKSPLRSKLRSFHVKEQLNTTEIKAEMEKTLQWLVPIATNTAKAHHGFGWVGEWANTGSGSNRQSDTSSDVIQIETLHHADRQKTEAYILELLLWLNHLVSQSKVGDANDGKRESIKKVPSPNKETNEGSISQNDDSSSVNLSADGQNMKQDISNERPIEGTSNSKDSDNAERKTSH</sequence>
<feature type="region of interest" description="Disordered" evidence="1">
    <location>
        <begin position="509"/>
        <end position="581"/>
    </location>
</feature>
<feature type="compositionally biased region" description="Basic and acidic residues" evidence="1">
    <location>
        <begin position="511"/>
        <end position="521"/>
    </location>
</feature>
<feature type="compositionally biased region" description="Low complexity" evidence="1">
    <location>
        <begin position="39"/>
        <end position="48"/>
    </location>
</feature>
<evidence type="ECO:0000259" key="3">
    <source>
        <dbReference type="Pfam" id="PF11961"/>
    </source>
</evidence>
<evidence type="ECO:0000313" key="5">
    <source>
        <dbReference type="Proteomes" id="UP001161247"/>
    </source>
</evidence>
<feature type="compositionally biased region" description="Basic residues" evidence="1">
    <location>
        <begin position="90"/>
        <end position="104"/>
    </location>
</feature>
<feature type="compositionally biased region" description="Polar residues" evidence="1">
    <location>
        <begin position="532"/>
        <end position="556"/>
    </location>
</feature>
<dbReference type="EMBL" id="OX459121">
    <property type="protein sequence ID" value="CAI9102546.1"/>
    <property type="molecule type" value="Genomic_DNA"/>
</dbReference>
<proteinExistence type="predicted"/>
<feature type="region of interest" description="Disordered" evidence="1">
    <location>
        <begin position="1"/>
        <end position="105"/>
    </location>
</feature>
<evidence type="ECO:0000256" key="1">
    <source>
        <dbReference type="SAM" id="MobiDB-lite"/>
    </source>
</evidence>
<keyword evidence="5" id="KW-1185">Reference proteome</keyword>
<feature type="compositionally biased region" description="Basic and acidic residues" evidence="1">
    <location>
        <begin position="51"/>
        <end position="61"/>
    </location>
</feature>
<reference evidence="4" key="1">
    <citation type="submission" date="2023-03" db="EMBL/GenBank/DDBJ databases">
        <authorList>
            <person name="Julca I."/>
        </authorList>
    </citation>
    <scope>NUCLEOTIDE SEQUENCE</scope>
</reference>
<name>A0AAV1D5F2_OLDCO</name>
<dbReference type="GO" id="GO:0045927">
    <property type="term" value="P:positive regulation of growth"/>
    <property type="evidence" value="ECO:0007669"/>
    <property type="project" value="InterPro"/>
</dbReference>
<dbReference type="Pfam" id="PF11961">
    <property type="entry name" value="DUF3475"/>
    <property type="match status" value="1"/>
</dbReference>
<organism evidence="4 5">
    <name type="scientific">Oldenlandia corymbosa var. corymbosa</name>
    <dbReference type="NCBI Taxonomy" id="529605"/>
    <lineage>
        <taxon>Eukaryota</taxon>
        <taxon>Viridiplantae</taxon>
        <taxon>Streptophyta</taxon>
        <taxon>Embryophyta</taxon>
        <taxon>Tracheophyta</taxon>
        <taxon>Spermatophyta</taxon>
        <taxon>Magnoliopsida</taxon>
        <taxon>eudicotyledons</taxon>
        <taxon>Gunneridae</taxon>
        <taxon>Pentapetalae</taxon>
        <taxon>asterids</taxon>
        <taxon>lamiids</taxon>
        <taxon>Gentianales</taxon>
        <taxon>Rubiaceae</taxon>
        <taxon>Rubioideae</taxon>
        <taxon>Spermacoceae</taxon>
        <taxon>Hedyotis-Oldenlandia complex</taxon>
        <taxon>Oldenlandia</taxon>
    </lineage>
</organism>